<dbReference type="CDD" id="cd06664">
    <property type="entry name" value="IscU_like"/>
    <property type="match status" value="1"/>
</dbReference>
<proteinExistence type="predicted"/>
<dbReference type="PATRIC" id="fig|269796.9.peg.1018"/>
<dbReference type="Gene3D" id="3.90.1010.10">
    <property type="match status" value="1"/>
</dbReference>
<dbReference type="PhylomeDB" id="Q2RVT1"/>
<dbReference type="InterPro" id="IPR002871">
    <property type="entry name" value="NIF_FeS_clus_asmbl_NifU_N"/>
</dbReference>
<dbReference type="EnsemblBacteria" id="ABC21764">
    <property type="protein sequence ID" value="ABC21764"/>
    <property type="gene ID" value="Rru_A0963"/>
</dbReference>
<dbReference type="KEGG" id="rru:Rru_A0963"/>
<dbReference type="RefSeq" id="WP_011388718.1">
    <property type="nucleotide sequence ID" value="NC_007643.1"/>
</dbReference>
<dbReference type="GO" id="GO:0005506">
    <property type="term" value="F:iron ion binding"/>
    <property type="evidence" value="ECO:0007669"/>
    <property type="project" value="InterPro"/>
</dbReference>
<accession>Q2RVT1</accession>
<evidence type="ECO:0000313" key="2">
    <source>
        <dbReference type="Proteomes" id="UP000001929"/>
    </source>
</evidence>
<dbReference type="eggNOG" id="COG0822">
    <property type="taxonomic scope" value="Bacteria"/>
</dbReference>
<sequence>MTPKIEALFNDALIAAAARTPRGPTPTHADFHVHRDNPFCGDEVSIDLVLGEDGRIATATVRARGCLLVEAAATVLAEAAPGLHPCDIAEAARHLRAMLKKNTPPPGAPWATLEMFSAISSTPSRHSCALLPFEAVEKALGGPLVQSSLCKK</sequence>
<gene>
    <name evidence="1" type="ordered locus">Rru_A0963</name>
</gene>
<dbReference type="SUPFAM" id="SSF82649">
    <property type="entry name" value="SufE/NifU"/>
    <property type="match status" value="1"/>
</dbReference>
<protein>
    <submittedName>
        <fullName evidence="1">MifU-like protein, Fe-S cluster formation</fullName>
    </submittedName>
</protein>
<keyword evidence="2" id="KW-1185">Reference proteome</keyword>
<dbReference type="STRING" id="269796.Rru_A0963"/>
<dbReference type="Proteomes" id="UP000001929">
    <property type="component" value="Chromosome"/>
</dbReference>
<dbReference type="GO" id="GO:0051536">
    <property type="term" value="F:iron-sulfur cluster binding"/>
    <property type="evidence" value="ECO:0007669"/>
    <property type="project" value="InterPro"/>
</dbReference>
<name>Q2RVT1_RHORT</name>
<dbReference type="GO" id="GO:0016226">
    <property type="term" value="P:iron-sulfur cluster assembly"/>
    <property type="evidence" value="ECO:0007669"/>
    <property type="project" value="InterPro"/>
</dbReference>
<reference evidence="1 2" key="1">
    <citation type="journal article" date="2011" name="Stand. Genomic Sci.">
        <title>Complete genome sequence of Rhodospirillum rubrum type strain (S1).</title>
        <authorList>
            <person name="Munk A.C."/>
            <person name="Copeland A."/>
            <person name="Lucas S."/>
            <person name="Lapidus A."/>
            <person name="Del Rio T.G."/>
            <person name="Barry K."/>
            <person name="Detter J.C."/>
            <person name="Hammon N."/>
            <person name="Israni S."/>
            <person name="Pitluck S."/>
            <person name="Brettin T."/>
            <person name="Bruce D."/>
            <person name="Han C."/>
            <person name="Tapia R."/>
            <person name="Gilna P."/>
            <person name="Schmutz J."/>
            <person name="Larimer F."/>
            <person name="Land M."/>
            <person name="Kyrpides N.C."/>
            <person name="Mavromatis K."/>
            <person name="Richardson P."/>
            <person name="Rohde M."/>
            <person name="Goker M."/>
            <person name="Klenk H.P."/>
            <person name="Zhang Y."/>
            <person name="Roberts G.P."/>
            <person name="Reslewic S."/>
            <person name="Schwartz D.C."/>
        </authorList>
    </citation>
    <scope>NUCLEOTIDE SEQUENCE [LARGE SCALE GENOMIC DNA]</scope>
    <source>
        <strain evidence="2">ATCC 11170 / ATH 1.1.1 / DSM 467 / LMG 4362 / NCIMB 8255 / S1</strain>
    </source>
</reference>
<dbReference type="AlphaFoldDB" id="Q2RVT1"/>
<evidence type="ECO:0000313" key="1">
    <source>
        <dbReference type="EMBL" id="ABC21764.1"/>
    </source>
</evidence>
<organism evidence="1 2">
    <name type="scientific">Rhodospirillum rubrum (strain ATCC 11170 / ATH 1.1.1 / DSM 467 / LMG 4362 / NCIMB 8255 / S1)</name>
    <dbReference type="NCBI Taxonomy" id="269796"/>
    <lineage>
        <taxon>Bacteria</taxon>
        <taxon>Pseudomonadati</taxon>
        <taxon>Pseudomonadota</taxon>
        <taxon>Alphaproteobacteria</taxon>
        <taxon>Rhodospirillales</taxon>
        <taxon>Rhodospirillaceae</taxon>
        <taxon>Rhodospirillum</taxon>
    </lineage>
</organism>
<dbReference type="HOGENOM" id="CLU_079283_3_0_5"/>
<dbReference type="EMBL" id="CP000230">
    <property type="protein sequence ID" value="ABC21764.1"/>
    <property type="molecule type" value="Genomic_DNA"/>
</dbReference>